<name>A0A6J4E1U5_9PSED</name>
<evidence type="ECO:0000256" key="1">
    <source>
        <dbReference type="SAM" id="Phobius"/>
    </source>
</evidence>
<dbReference type="Proteomes" id="UP000509383">
    <property type="component" value="Chromosome"/>
</dbReference>
<dbReference type="EMBL" id="AP023189">
    <property type="protein sequence ID" value="BCG23737.1"/>
    <property type="molecule type" value="Genomic_DNA"/>
</dbReference>
<keyword evidence="1" id="KW-1133">Transmembrane helix</keyword>
<dbReference type="KEGG" id="ptw:TUM18999_19280"/>
<proteinExistence type="predicted"/>
<organism evidence="2 4">
    <name type="scientific">Pseudomonas tohonis</name>
    <dbReference type="NCBI Taxonomy" id="2725477"/>
    <lineage>
        <taxon>Bacteria</taxon>
        <taxon>Pseudomonadati</taxon>
        <taxon>Pseudomonadota</taxon>
        <taxon>Gammaproteobacteria</taxon>
        <taxon>Pseudomonadales</taxon>
        <taxon>Pseudomonadaceae</taxon>
        <taxon>Pseudomonas</taxon>
    </lineage>
</organism>
<feature type="transmembrane region" description="Helical" evidence="1">
    <location>
        <begin position="26"/>
        <end position="44"/>
    </location>
</feature>
<evidence type="ECO:0000313" key="5">
    <source>
        <dbReference type="Proteomes" id="UP001054892"/>
    </source>
</evidence>
<evidence type="ECO:0000313" key="4">
    <source>
        <dbReference type="Proteomes" id="UP000509383"/>
    </source>
</evidence>
<keyword evidence="1" id="KW-0472">Membrane</keyword>
<sequence>MGKRHPNLRAWQWKTYARNHRNPTNLVLHLLAVPLFIVATLVLLDGLFTLSVLNIALGLIGLAASLGLQSHGHRLEAEAPEPFTDRKDAVGRLLTEQFVTFPRFFFSGAWWRNWRNRH</sequence>
<dbReference type="AlphaFoldDB" id="A0A6J4E1U5"/>
<accession>A0A6J4E1U5</accession>
<dbReference type="Proteomes" id="UP001054892">
    <property type="component" value="Unassembled WGS sequence"/>
</dbReference>
<dbReference type="RefSeq" id="WP_173173949.1">
    <property type="nucleotide sequence ID" value="NZ_AP023189.1"/>
</dbReference>
<dbReference type="Pfam" id="PF06127">
    <property type="entry name" value="Mpo1-like"/>
    <property type="match status" value="1"/>
</dbReference>
<feature type="transmembrane region" description="Helical" evidence="1">
    <location>
        <begin position="50"/>
        <end position="68"/>
    </location>
</feature>
<keyword evidence="1" id="KW-0812">Transmembrane</keyword>
<evidence type="ECO:0008006" key="6">
    <source>
        <dbReference type="Google" id="ProtNLM"/>
    </source>
</evidence>
<dbReference type="EMBL" id="BQKM01000002">
    <property type="protein sequence ID" value="GJN51781.1"/>
    <property type="molecule type" value="Genomic_DNA"/>
</dbReference>
<reference evidence="2 4" key="1">
    <citation type="submission" date="2020-05" db="EMBL/GenBank/DDBJ databases">
        <title>Characterization of novel class B3 metallo-beta-lactamase from novel Pseudomonas species.</title>
        <authorList>
            <person name="Yamada K."/>
            <person name="Aoki K."/>
            <person name="Ishii Y."/>
        </authorList>
    </citation>
    <scope>NUCLEOTIDE SEQUENCE [LARGE SCALE GENOMIC DNA]</scope>
    <source>
        <strain evidence="2 4">TUM18999</strain>
        <strain evidence="3 5">TUM20286</strain>
    </source>
</reference>
<evidence type="ECO:0000313" key="3">
    <source>
        <dbReference type="EMBL" id="GJN51781.1"/>
    </source>
</evidence>
<gene>
    <name evidence="2" type="ORF">TUM18999_19280</name>
    <name evidence="3" type="ORF">TUM20286_15330</name>
</gene>
<protein>
    <recommendedName>
        <fullName evidence="6">Terminase</fullName>
    </recommendedName>
</protein>
<dbReference type="InterPro" id="IPR009305">
    <property type="entry name" value="Mpo1-like"/>
</dbReference>
<keyword evidence="5" id="KW-1185">Reference proteome</keyword>
<evidence type="ECO:0000313" key="2">
    <source>
        <dbReference type="EMBL" id="BCG23737.1"/>
    </source>
</evidence>